<keyword evidence="2" id="KW-1185">Reference proteome</keyword>
<reference evidence="1 2" key="1">
    <citation type="submission" date="2015-11" db="EMBL/GenBank/DDBJ databases">
        <title>Exploring the genomic traits of fungus-feeding bacterial genus Collimonas.</title>
        <authorList>
            <person name="Song C."/>
            <person name="Schmidt R."/>
            <person name="de Jager V."/>
            <person name="Krzyzanowska D."/>
            <person name="Jongedijk E."/>
            <person name="Cankar K."/>
            <person name="Beekwilder J."/>
            <person name="van Veen A."/>
            <person name="de Boer W."/>
            <person name="van Veen J.A."/>
            <person name="Garbeva P."/>
        </authorList>
    </citation>
    <scope>NUCLEOTIDE SEQUENCE [LARGE SCALE GENOMIC DNA]</scope>
    <source>
        <strain evidence="1 2">Ter291</strain>
    </source>
</reference>
<evidence type="ECO:0000313" key="1">
    <source>
        <dbReference type="EMBL" id="AMP13663.1"/>
    </source>
</evidence>
<name>A0ABM5Z3P5_9BURK</name>
<protein>
    <submittedName>
        <fullName evidence="1">Uncharacterized protein</fullName>
    </submittedName>
</protein>
<organism evidence="1 2">
    <name type="scientific">Collimonas pratensis</name>
    <dbReference type="NCBI Taxonomy" id="279113"/>
    <lineage>
        <taxon>Bacteria</taxon>
        <taxon>Pseudomonadati</taxon>
        <taxon>Pseudomonadota</taxon>
        <taxon>Betaproteobacteria</taxon>
        <taxon>Burkholderiales</taxon>
        <taxon>Oxalobacteraceae</taxon>
        <taxon>Collimonas</taxon>
    </lineage>
</organism>
<gene>
    <name evidence="1" type="ORF">CPter291_1389</name>
</gene>
<accession>A0ABM5Z3P5</accession>
<sequence>MPGNSGADMVDAKQVFDEKYVLRDADGQPLAGAAYAIERKTGEFEYGETDSNGHTHLLSTVASAENINVYFPG</sequence>
<evidence type="ECO:0000313" key="2">
    <source>
        <dbReference type="Proteomes" id="UP000074914"/>
    </source>
</evidence>
<proteinExistence type="predicted"/>
<dbReference type="Proteomes" id="UP000074914">
    <property type="component" value="Chromosome"/>
</dbReference>
<dbReference type="EMBL" id="CP013236">
    <property type="protein sequence ID" value="AMP13663.1"/>
    <property type="molecule type" value="Genomic_DNA"/>
</dbReference>